<keyword evidence="3" id="KW-1185">Reference proteome</keyword>
<feature type="domain" description="Protein kinase" evidence="1">
    <location>
        <begin position="29"/>
        <end position="303"/>
    </location>
</feature>
<dbReference type="InterPro" id="IPR011009">
    <property type="entry name" value="Kinase-like_dom_sf"/>
</dbReference>
<dbReference type="SUPFAM" id="SSF56112">
    <property type="entry name" value="Protein kinase-like (PK-like)"/>
    <property type="match status" value="1"/>
</dbReference>
<proteinExistence type="predicted"/>
<sequence length="322" mass="36787">MEHIRFDSANHDYEVEHVELLIPEPFTSVNRRSVLSADRYTTTYKGENMRHGLVTLRVWRDESPDAELRALFLKRFQRELLVWKGLDHPNIAPLHGLAFAYGQWASSVAPYYQNGTISKYLKSHPQVDPLVLLHGVAKALAYLHSLSPPLCHGDVRGRHIFVNDEGIPVLTNVGINQLPVPPHWTFPLEDGIRWTAPEIILADPKTSCHKEDIRMETTPQSDVYGFGMTMFEVFTGGSPYRHRKHYPGVIQDVITGVRPPRPSSDECPKLTNDIWNLVEWCWNQDPTERPSATEVERTLAQILSARETRRLPPAPLIRRPCL</sequence>
<evidence type="ECO:0000313" key="2">
    <source>
        <dbReference type="EMBL" id="KAL0062359.1"/>
    </source>
</evidence>
<dbReference type="EMBL" id="JBBXMP010000107">
    <property type="protein sequence ID" value="KAL0062359.1"/>
    <property type="molecule type" value="Genomic_DNA"/>
</dbReference>
<dbReference type="InterPro" id="IPR001245">
    <property type="entry name" value="Ser-Thr/Tyr_kinase_cat_dom"/>
</dbReference>
<organism evidence="2 3">
    <name type="scientific">Marasmius tenuissimus</name>
    <dbReference type="NCBI Taxonomy" id="585030"/>
    <lineage>
        <taxon>Eukaryota</taxon>
        <taxon>Fungi</taxon>
        <taxon>Dikarya</taxon>
        <taxon>Basidiomycota</taxon>
        <taxon>Agaricomycotina</taxon>
        <taxon>Agaricomycetes</taxon>
        <taxon>Agaricomycetidae</taxon>
        <taxon>Agaricales</taxon>
        <taxon>Marasmiineae</taxon>
        <taxon>Marasmiaceae</taxon>
        <taxon>Marasmius</taxon>
    </lineage>
</organism>
<dbReference type="PROSITE" id="PS50011">
    <property type="entry name" value="PROTEIN_KINASE_DOM"/>
    <property type="match status" value="1"/>
</dbReference>
<name>A0ABR2ZME0_9AGAR</name>
<dbReference type="Gene3D" id="1.10.510.10">
    <property type="entry name" value="Transferase(Phosphotransferase) domain 1"/>
    <property type="match status" value="1"/>
</dbReference>
<dbReference type="InterPro" id="IPR051681">
    <property type="entry name" value="Ser/Thr_Kinases-Pseudokinases"/>
</dbReference>
<protein>
    <recommendedName>
        <fullName evidence="1">Protein kinase domain-containing protein</fullName>
    </recommendedName>
</protein>
<comment type="caution">
    <text evidence="2">The sequence shown here is derived from an EMBL/GenBank/DDBJ whole genome shotgun (WGS) entry which is preliminary data.</text>
</comment>
<accession>A0ABR2ZME0</accession>
<gene>
    <name evidence="2" type="ORF">AAF712_010770</name>
</gene>
<evidence type="ECO:0000259" key="1">
    <source>
        <dbReference type="PROSITE" id="PS50011"/>
    </source>
</evidence>
<dbReference type="Proteomes" id="UP001437256">
    <property type="component" value="Unassembled WGS sequence"/>
</dbReference>
<dbReference type="PANTHER" id="PTHR44329">
    <property type="entry name" value="SERINE/THREONINE-PROTEIN KINASE TNNI3K-RELATED"/>
    <property type="match status" value="1"/>
</dbReference>
<dbReference type="InterPro" id="IPR000719">
    <property type="entry name" value="Prot_kinase_dom"/>
</dbReference>
<reference evidence="2 3" key="1">
    <citation type="submission" date="2024-05" db="EMBL/GenBank/DDBJ databases">
        <title>A draft genome resource for the thread blight pathogen Marasmius tenuissimus strain MS-2.</title>
        <authorList>
            <person name="Yulfo-Soto G.E."/>
            <person name="Baruah I.K."/>
            <person name="Amoako-Attah I."/>
            <person name="Bukari Y."/>
            <person name="Meinhardt L.W."/>
            <person name="Bailey B.A."/>
            <person name="Cohen S.P."/>
        </authorList>
    </citation>
    <scope>NUCLEOTIDE SEQUENCE [LARGE SCALE GENOMIC DNA]</scope>
    <source>
        <strain evidence="2 3">MS-2</strain>
    </source>
</reference>
<evidence type="ECO:0000313" key="3">
    <source>
        <dbReference type="Proteomes" id="UP001437256"/>
    </source>
</evidence>
<dbReference type="Pfam" id="PF07714">
    <property type="entry name" value="PK_Tyr_Ser-Thr"/>
    <property type="match status" value="1"/>
</dbReference>